<organism evidence="1 2">
    <name type="scientific">Victivallis vadensis</name>
    <dbReference type="NCBI Taxonomy" id="172901"/>
    <lineage>
        <taxon>Bacteria</taxon>
        <taxon>Pseudomonadati</taxon>
        <taxon>Lentisphaerota</taxon>
        <taxon>Lentisphaeria</taxon>
        <taxon>Victivallales</taxon>
        <taxon>Victivallaceae</taxon>
        <taxon>Victivallis</taxon>
    </lineage>
</organism>
<comment type="caution">
    <text evidence="1">The sequence shown here is derived from an EMBL/GenBank/DDBJ whole genome shotgun (WGS) entry which is preliminary data.</text>
</comment>
<sequence length="103" mass="11429">MKLRIGPELRRQLAIVKLHGFSAADAVNCAARRWERYGKPELGEVETGTTYGGTVATVDPPAGMDAGAVRRLLAWYFGNWPARPPRYRFDPGKLVPGKDYKVV</sequence>
<proteinExistence type="predicted"/>
<keyword evidence="2" id="KW-1185">Reference proteome</keyword>
<accession>A0A2U1B9N8</accession>
<dbReference type="AlphaFoldDB" id="A0A2U1B9N8"/>
<protein>
    <submittedName>
        <fullName evidence="1">Uncharacterized protein</fullName>
    </submittedName>
</protein>
<evidence type="ECO:0000313" key="2">
    <source>
        <dbReference type="Proteomes" id="UP000245959"/>
    </source>
</evidence>
<name>A0A2U1B9N8_9BACT</name>
<dbReference type="EMBL" id="QEKH01000003">
    <property type="protein sequence ID" value="PVY45237.1"/>
    <property type="molecule type" value="Genomic_DNA"/>
</dbReference>
<dbReference type="GeneID" id="78294133"/>
<dbReference type="Proteomes" id="UP000245959">
    <property type="component" value="Unassembled WGS sequence"/>
</dbReference>
<gene>
    <name evidence="1" type="ORF">C8D82_103151</name>
</gene>
<reference evidence="1 2" key="1">
    <citation type="submission" date="2018-04" db="EMBL/GenBank/DDBJ databases">
        <title>Genomic Encyclopedia of Type Strains, Phase IV (KMG-IV): sequencing the most valuable type-strain genomes for metagenomic binning, comparative biology and taxonomic classification.</title>
        <authorList>
            <person name="Goeker M."/>
        </authorList>
    </citation>
    <scope>NUCLEOTIDE SEQUENCE [LARGE SCALE GENOMIC DNA]</scope>
    <source>
        <strain evidence="1 2">DSM 14823</strain>
    </source>
</reference>
<dbReference type="RefSeq" id="WP_116882808.1">
    <property type="nucleotide sequence ID" value="NZ_CABMMC010000020.1"/>
</dbReference>
<evidence type="ECO:0000313" key="1">
    <source>
        <dbReference type="EMBL" id="PVY45237.1"/>
    </source>
</evidence>
<dbReference type="OrthoDB" id="9900977at2"/>